<proteinExistence type="predicted"/>
<sequence>MNNDWNPKEPTIQLQQIIQNGDAYAVTLSEEMLDHLKVIEGENVQVEMREHELVIRKIIPVDSSDGLSADYFQTLNEASENYDTTETALKES</sequence>
<keyword evidence="2" id="KW-1185">Reference proteome</keyword>
<comment type="caution">
    <text evidence="1">The sequence shown here is derived from an EMBL/GenBank/DDBJ whole genome shotgun (WGS) entry which is preliminary data.</text>
</comment>
<name>A0A927MHP7_9BACL</name>
<dbReference type="Proteomes" id="UP000658225">
    <property type="component" value="Unassembled WGS sequence"/>
</dbReference>
<gene>
    <name evidence="1" type="ORF">H4683_000296</name>
</gene>
<organism evidence="1 2">
    <name type="scientific">Sporosarcina limicola</name>
    <dbReference type="NCBI Taxonomy" id="34101"/>
    <lineage>
        <taxon>Bacteria</taxon>
        <taxon>Bacillati</taxon>
        <taxon>Bacillota</taxon>
        <taxon>Bacilli</taxon>
        <taxon>Bacillales</taxon>
        <taxon>Caryophanaceae</taxon>
        <taxon>Sporosarcina</taxon>
    </lineage>
</organism>
<evidence type="ECO:0000313" key="2">
    <source>
        <dbReference type="Proteomes" id="UP000658225"/>
    </source>
</evidence>
<dbReference type="RefSeq" id="WP_192597042.1">
    <property type="nucleotide sequence ID" value="NZ_JADBEL010000001.1"/>
</dbReference>
<evidence type="ECO:0000313" key="1">
    <source>
        <dbReference type="EMBL" id="MBE1553227.1"/>
    </source>
</evidence>
<dbReference type="EMBL" id="JADBEL010000001">
    <property type="protein sequence ID" value="MBE1553227.1"/>
    <property type="molecule type" value="Genomic_DNA"/>
</dbReference>
<accession>A0A927MHP7</accession>
<reference evidence="1" key="1">
    <citation type="submission" date="2020-10" db="EMBL/GenBank/DDBJ databases">
        <title>Genomic Encyclopedia of Type Strains, Phase IV (KMG-IV): sequencing the most valuable type-strain genomes for metagenomic binning, comparative biology and taxonomic classification.</title>
        <authorList>
            <person name="Goeker M."/>
        </authorList>
    </citation>
    <scope>NUCLEOTIDE SEQUENCE</scope>
    <source>
        <strain evidence="1">DSM 13886</strain>
    </source>
</reference>
<protein>
    <submittedName>
        <fullName evidence="1">Antitoxin component of MazEF toxin-antitoxin module</fullName>
    </submittedName>
</protein>
<dbReference type="AlphaFoldDB" id="A0A927MHP7"/>
<dbReference type="Gene3D" id="2.10.260.10">
    <property type="match status" value="1"/>
</dbReference>